<keyword evidence="5" id="KW-1185">Reference proteome</keyword>
<dbReference type="InterPro" id="IPR025660">
    <property type="entry name" value="Pept_his_AS"/>
</dbReference>
<dbReference type="InterPro" id="IPR025661">
    <property type="entry name" value="Pept_asp_AS"/>
</dbReference>
<comment type="similarity">
    <text evidence="1">Belongs to the peptidase C1 family.</text>
</comment>
<evidence type="ECO:0000313" key="4">
    <source>
        <dbReference type="EMBL" id="KAG8592486.1"/>
    </source>
</evidence>
<keyword evidence="2" id="KW-1015">Disulfide bond</keyword>
<name>A0AAV7D6V2_ENGPU</name>
<feature type="domain" description="Peptidase C1A papain C-terminal" evidence="3">
    <location>
        <begin position="4"/>
        <end position="95"/>
    </location>
</feature>
<sequence>SDVEEKMMNLLIRFGPLAVIVDALSWQDYLGGIIQHHCSSGHSNHAVLVVGFDRTGNTPYWIVKNSWGTSWGIDGYVHVKMGKNICGIADFVTFPLM</sequence>
<organism evidence="4 5">
    <name type="scientific">Engystomops pustulosus</name>
    <name type="common">Tungara frog</name>
    <name type="synonym">Physalaemus pustulosus</name>
    <dbReference type="NCBI Taxonomy" id="76066"/>
    <lineage>
        <taxon>Eukaryota</taxon>
        <taxon>Metazoa</taxon>
        <taxon>Chordata</taxon>
        <taxon>Craniata</taxon>
        <taxon>Vertebrata</taxon>
        <taxon>Euteleostomi</taxon>
        <taxon>Amphibia</taxon>
        <taxon>Batrachia</taxon>
        <taxon>Anura</taxon>
        <taxon>Neobatrachia</taxon>
        <taxon>Hyloidea</taxon>
        <taxon>Leptodactylidae</taxon>
        <taxon>Leiuperinae</taxon>
        <taxon>Engystomops</taxon>
    </lineage>
</organism>
<feature type="non-terminal residue" evidence="4">
    <location>
        <position position="1"/>
    </location>
</feature>
<dbReference type="Proteomes" id="UP000824782">
    <property type="component" value="Unassembled WGS sequence"/>
</dbReference>
<gene>
    <name evidence="4" type="ORF">GDO81_000522</name>
</gene>
<dbReference type="AlphaFoldDB" id="A0AAV7D6V2"/>
<evidence type="ECO:0000256" key="1">
    <source>
        <dbReference type="ARBA" id="ARBA00008455"/>
    </source>
</evidence>
<evidence type="ECO:0000259" key="3">
    <source>
        <dbReference type="Pfam" id="PF00112"/>
    </source>
</evidence>
<dbReference type="EMBL" id="WNYA01000001">
    <property type="protein sequence ID" value="KAG8592486.1"/>
    <property type="molecule type" value="Genomic_DNA"/>
</dbReference>
<proteinExistence type="inferred from homology"/>
<dbReference type="SUPFAM" id="SSF54001">
    <property type="entry name" value="Cysteine proteinases"/>
    <property type="match status" value="1"/>
</dbReference>
<dbReference type="CDD" id="cd02248">
    <property type="entry name" value="Peptidase_C1A"/>
    <property type="match status" value="1"/>
</dbReference>
<accession>A0AAV7D6V2</accession>
<reference evidence="4" key="1">
    <citation type="thesis" date="2020" institute="ProQuest LLC" country="789 East Eisenhower Parkway, Ann Arbor, MI, USA">
        <title>Comparative Genomics and Chromosome Evolution.</title>
        <authorList>
            <person name="Mudd A.B."/>
        </authorList>
    </citation>
    <scope>NUCLEOTIDE SEQUENCE</scope>
    <source>
        <strain evidence="4">237g6f4</strain>
        <tissue evidence="4">Blood</tissue>
    </source>
</reference>
<evidence type="ECO:0000313" key="5">
    <source>
        <dbReference type="Proteomes" id="UP000824782"/>
    </source>
</evidence>
<dbReference type="Gene3D" id="3.90.70.10">
    <property type="entry name" value="Cysteine proteinases"/>
    <property type="match status" value="1"/>
</dbReference>
<dbReference type="GO" id="GO:0006508">
    <property type="term" value="P:proteolysis"/>
    <property type="evidence" value="ECO:0007669"/>
    <property type="project" value="InterPro"/>
</dbReference>
<evidence type="ECO:0000256" key="2">
    <source>
        <dbReference type="ARBA" id="ARBA00023157"/>
    </source>
</evidence>
<comment type="caution">
    <text evidence="4">The sequence shown here is derived from an EMBL/GenBank/DDBJ whole genome shotgun (WGS) entry which is preliminary data.</text>
</comment>
<dbReference type="InterPro" id="IPR039417">
    <property type="entry name" value="Peptidase_C1A_papain-like"/>
</dbReference>
<dbReference type="InterPro" id="IPR000668">
    <property type="entry name" value="Peptidase_C1A_C"/>
</dbReference>
<dbReference type="Pfam" id="PF00112">
    <property type="entry name" value="Peptidase_C1"/>
    <property type="match status" value="1"/>
</dbReference>
<protein>
    <recommendedName>
        <fullName evidence="3">Peptidase C1A papain C-terminal domain-containing protein</fullName>
    </recommendedName>
</protein>
<dbReference type="PROSITE" id="PS00640">
    <property type="entry name" value="THIOL_PROTEASE_ASN"/>
    <property type="match status" value="1"/>
</dbReference>
<dbReference type="InterPro" id="IPR038765">
    <property type="entry name" value="Papain-like_cys_pep_sf"/>
</dbReference>
<dbReference type="GO" id="GO:0008234">
    <property type="term" value="F:cysteine-type peptidase activity"/>
    <property type="evidence" value="ECO:0007669"/>
    <property type="project" value="InterPro"/>
</dbReference>
<dbReference type="InterPro" id="IPR013128">
    <property type="entry name" value="Peptidase_C1A"/>
</dbReference>
<dbReference type="PANTHER" id="PTHR12411">
    <property type="entry name" value="CYSTEINE PROTEASE FAMILY C1-RELATED"/>
    <property type="match status" value="1"/>
</dbReference>
<dbReference type="PROSITE" id="PS00639">
    <property type="entry name" value="THIOL_PROTEASE_HIS"/>
    <property type="match status" value="1"/>
</dbReference>